<dbReference type="Proteomes" id="UP000054107">
    <property type="component" value="Unassembled WGS sequence"/>
</dbReference>
<gene>
    <name evidence="3" type="primary">PARPA_10040.1 scaffold 39178</name>
</gene>
<dbReference type="PANTHER" id="PTHR12722:SF0">
    <property type="entry name" value="PROTEIN FAM50A"/>
    <property type="match status" value="1"/>
</dbReference>
<organism evidence="3 4">
    <name type="scientific">Parasitella parasitica</name>
    <dbReference type="NCBI Taxonomy" id="35722"/>
    <lineage>
        <taxon>Eukaryota</taxon>
        <taxon>Fungi</taxon>
        <taxon>Fungi incertae sedis</taxon>
        <taxon>Mucoromycota</taxon>
        <taxon>Mucoromycotina</taxon>
        <taxon>Mucoromycetes</taxon>
        <taxon>Mucorales</taxon>
        <taxon>Mucorineae</taxon>
        <taxon>Mucoraceae</taxon>
        <taxon>Parasitella</taxon>
    </lineage>
</organism>
<dbReference type="Pfam" id="PF04921">
    <property type="entry name" value="XAP5"/>
    <property type="match status" value="1"/>
</dbReference>
<dbReference type="AlphaFoldDB" id="A0A0B7NBC0"/>
<dbReference type="PANTHER" id="PTHR12722">
    <property type="entry name" value="XAP-5 PROTEIN-RELATED"/>
    <property type="match status" value="1"/>
</dbReference>
<dbReference type="EMBL" id="LN732626">
    <property type="protein sequence ID" value="CEP15800.1"/>
    <property type="molecule type" value="Genomic_DNA"/>
</dbReference>
<dbReference type="InterPro" id="IPR048337">
    <property type="entry name" value="FAM50A/XAP5_C"/>
</dbReference>
<feature type="region of interest" description="Disordered" evidence="1">
    <location>
        <begin position="77"/>
        <end position="162"/>
    </location>
</feature>
<reference evidence="3 4" key="1">
    <citation type="submission" date="2014-09" db="EMBL/GenBank/DDBJ databases">
        <authorList>
            <person name="Ellenberger Sabrina"/>
        </authorList>
    </citation>
    <scope>NUCLEOTIDE SEQUENCE [LARGE SCALE GENOMIC DNA]</scope>
    <source>
        <strain evidence="3 4">CBS 412.66</strain>
    </source>
</reference>
<feature type="compositionally biased region" description="Basic and acidic residues" evidence="1">
    <location>
        <begin position="121"/>
        <end position="136"/>
    </location>
</feature>
<evidence type="ECO:0000256" key="1">
    <source>
        <dbReference type="SAM" id="MobiDB-lite"/>
    </source>
</evidence>
<keyword evidence="4" id="KW-1185">Reference proteome</keyword>
<feature type="compositionally biased region" description="Acidic residues" evidence="1">
    <location>
        <begin position="109"/>
        <end position="119"/>
    </location>
</feature>
<feature type="region of interest" description="Disordered" evidence="1">
    <location>
        <begin position="1"/>
        <end position="38"/>
    </location>
</feature>
<evidence type="ECO:0000313" key="4">
    <source>
        <dbReference type="Proteomes" id="UP000054107"/>
    </source>
</evidence>
<feature type="domain" description="FAM50A/XAP5 C-terminal" evidence="2">
    <location>
        <begin position="184"/>
        <end position="320"/>
    </location>
</feature>
<evidence type="ECO:0000259" key="2">
    <source>
        <dbReference type="Pfam" id="PF04921"/>
    </source>
</evidence>
<dbReference type="STRING" id="35722.A0A0B7NBC0"/>
<dbReference type="OrthoDB" id="1562195at2759"/>
<sequence>MDSKAEGLRQSMLEKQRQKIYEESEKERQRNAKMSEVRVGSDKFVTTKADIESQLKSSTIGLTELKDYRKIRENLEEQQKREAAKTAPLSDEKRKKKMKKQPLKLSFAGDDDEEEEQMQDQDGKRALEDEKTDKDKVSKKRRMLKDPTIDTSFLPDREREEQERIEREELRKEWIVKQEEIKNEKINITYSFWDGSGHRKVVTCKKGDSIQQFLEACRQQFSQLRGVNTDNLLYVKEDLIIPHHFTFYDFIINKARGKSGPLFSFDVHEDIRFVNDATIEKDESHAGKVVERSWYERNKHIFPASRWEVFDPKKSYGKYKIKG</sequence>
<dbReference type="GO" id="GO:0006325">
    <property type="term" value="P:chromatin organization"/>
    <property type="evidence" value="ECO:0007669"/>
    <property type="project" value="TreeGrafter"/>
</dbReference>
<evidence type="ECO:0000313" key="3">
    <source>
        <dbReference type="EMBL" id="CEP15800.1"/>
    </source>
</evidence>
<accession>A0A0B7NBC0</accession>
<dbReference type="InterPro" id="IPR007005">
    <property type="entry name" value="XAP5"/>
</dbReference>
<dbReference type="GO" id="GO:0005634">
    <property type="term" value="C:nucleus"/>
    <property type="evidence" value="ECO:0007669"/>
    <property type="project" value="InterPro"/>
</dbReference>
<protein>
    <recommendedName>
        <fullName evidence="2">FAM50A/XAP5 C-terminal domain-containing protein</fullName>
    </recommendedName>
</protein>
<name>A0A0B7NBC0_9FUNG</name>
<proteinExistence type="predicted"/>